<keyword evidence="3" id="KW-0964">Secreted</keyword>
<evidence type="ECO:0000313" key="6">
    <source>
        <dbReference type="EMBL" id="AEM41764.1"/>
    </source>
</evidence>
<evidence type="ECO:0000256" key="2">
    <source>
        <dbReference type="ARBA" id="ARBA00023143"/>
    </source>
</evidence>
<dbReference type="HOGENOM" id="CLU_011142_1_0_5"/>
<dbReference type="RefSeq" id="WP_014537972.1">
    <property type="nucleotide sequence ID" value="NC_017384.1"/>
</dbReference>
<evidence type="ECO:0000256" key="3">
    <source>
        <dbReference type="RuleBase" id="RU362073"/>
    </source>
</evidence>
<dbReference type="InterPro" id="IPR046358">
    <property type="entry name" value="Flagellin_C"/>
</dbReference>
<keyword evidence="6" id="KW-0282">Flagellum</keyword>
<organism evidence="6 7">
    <name type="scientific">Ketogulonicigenium vulgare (strain WSH-001)</name>
    <dbReference type="NCBI Taxonomy" id="759362"/>
    <lineage>
        <taxon>Bacteria</taxon>
        <taxon>Pseudomonadati</taxon>
        <taxon>Pseudomonadota</taxon>
        <taxon>Alphaproteobacteria</taxon>
        <taxon>Rhodobacterales</taxon>
        <taxon>Roseobacteraceae</taxon>
        <taxon>Ketogulonicigenium</taxon>
    </lineage>
</organism>
<dbReference type="Gene3D" id="1.20.1330.10">
    <property type="entry name" value="f41 fragment of flagellin, N-terminal domain"/>
    <property type="match status" value="1"/>
</dbReference>
<protein>
    <recommendedName>
        <fullName evidence="3">Flagellin</fullName>
    </recommendedName>
</protein>
<accession>F9Y4F1</accession>
<dbReference type="SUPFAM" id="SSF64518">
    <property type="entry name" value="Phase 1 flagellin"/>
    <property type="match status" value="1"/>
</dbReference>
<sequence>MSSILTNNGAMVALQTLKATNSALTNVQAEISTGKSVANSKDNAAVWAISKVMESDVQGFTAIQDTLSLGESTVSVARQAAESITERLNAIKDNIVNAQTANVDRAKLQTAIDADIEQIRNIVSTAQFSGMNLIDGSTTTSSFLASLDRRADGTVGVSTIDVAGQNLSTGDYVATAVFGAATDGVTANSDAAAFNLDSGGGTGTIEIDAAATYAAGDKISLNIGGKTATYTVSEADVAATTPADLIAVGLKNAVDALGIADLSVDYDSGTPGTLAFTNDGGNDLTVSAQFKNAGAGGLSLLNTIDVTSDAGALAALNNIDSIVQTAIDASSAFGAVESRISTQADFVGKLNDSLKSGIGAMVDADMEEASARLQALQVQQQLGIQALSIANQSPQSLLSLFQ</sequence>
<keyword evidence="6" id="KW-0966">Cell projection</keyword>
<keyword evidence="7" id="KW-1185">Reference proteome</keyword>
<keyword evidence="6" id="KW-0969">Cilium</keyword>
<dbReference type="PANTHER" id="PTHR42792:SF2">
    <property type="entry name" value="FLAGELLIN"/>
    <property type="match status" value="1"/>
</dbReference>
<dbReference type="KEGG" id="kvl:KVU_1925"/>
<comment type="function">
    <text evidence="3">Flagellin is the subunit protein which polymerizes to form the filaments of bacterial flagella.</text>
</comment>
<evidence type="ECO:0000259" key="5">
    <source>
        <dbReference type="Pfam" id="PF00700"/>
    </source>
</evidence>
<dbReference type="eggNOG" id="COG1344">
    <property type="taxonomic scope" value="Bacteria"/>
</dbReference>
<evidence type="ECO:0000259" key="4">
    <source>
        <dbReference type="Pfam" id="PF00669"/>
    </source>
</evidence>
<dbReference type="GO" id="GO:0005576">
    <property type="term" value="C:extracellular region"/>
    <property type="evidence" value="ECO:0007669"/>
    <property type="project" value="UniProtKB-SubCell"/>
</dbReference>
<dbReference type="OrthoDB" id="8328560at2"/>
<dbReference type="EMBL" id="CP002018">
    <property type="protein sequence ID" value="AEM41764.1"/>
    <property type="molecule type" value="Genomic_DNA"/>
</dbReference>
<dbReference type="InterPro" id="IPR001492">
    <property type="entry name" value="Flagellin"/>
</dbReference>
<dbReference type="PANTHER" id="PTHR42792">
    <property type="entry name" value="FLAGELLIN"/>
    <property type="match status" value="1"/>
</dbReference>
<dbReference type="Pfam" id="PF00700">
    <property type="entry name" value="Flagellin_C"/>
    <property type="match status" value="1"/>
</dbReference>
<proteinExistence type="inferred from homology"/>
<reference evidence="6 7" key="1">
    <citation type="journal article" date="2011" name="J. Bacteriol.">
        <title>Complete genome sequence of the industrial strain Ketogulonicigenium vulgare WSH-001.</title>
        <authorList>
            <person name="Liu L."/>
            <person name="Li Y."/>
            <person name="Zhang J."/>
            <person name="Zhou Z."/>
            <person name="Liu J."/>
            <person name="Li X."/>
            <person name="Zhou J."/>
            <person name="Du G."/>
            <person name="Wang L."/>
            <person name="Chen J."/>
        </authorList>
    </citation>
    <scope>NUCLEOTIDE SEQUENCE [LARGE SCALE GENOMIC DNA]</scope>
    <source>
        <strain evidence="6 7">WSH-001</strain>
    </source>
</reference>
<evidence type="ECO:0000313" key="7">
    <source>
        <dbReference type="Proteomes" id="UP000000692"/>
    </source>
</evidence>
<dbReference type="InterPro" id="IPR001029">
    <property type="entry name" value="Flagellin_N"/>
</dbReference>
<dbReference type="Pfam" id="PF00669">
    <property type="entry name" value="Flagellin_N"/>
    <property type="match status" value="1"/>
</dbReference>
<feature type="domain" description="Flagellin N-terminal" evidence="4">
    <location>
        <begin position="4"/>
        <end position="139"/>
    </location>
</feature>
<dbReference type="PATRIC" id="fig|759362.5.peg.1994"/>
<gene>
    <name evidence="6" type="ordered locus">KVU_1925</name>
</gene>
<name>F9Y4F1_KETVW</name>
<feature type="domain" description="Flagellin C-terminal" evidence="5">
    <location>
        <begin position="317"/>
        <end position="401"/>
    </location>
</feature>
<keyword evidence="2 3" id="KW-0975">Bacterial flagellum</keyword>
<dbReference type="AlphaFoldDB" id="F9Y4F1"/>
<dbReference type="Proteomes" id="UP000000692">
    <property type="component" value="Chromosome"/>
</dbReference>
<comment type="similarity">
    <text evidence="1 3">Belongs to the bacterial flagellin family.</text>
</comment>
<dbReference type="GO" id="GO:0009288">
    <property type="term" value="C:bacterial-type flagellum"/>
    <property type="evidence" value="ECO:0007669"/>
    <property type="project" value="UniProtKB-SubCell"/>
</dbReference>
<evidence type="ECO:0000256" key="1">
    <source>
        <dbReference type="ARBA" id="ARBA00005709"/>
    </source>
</evidence>
<comment type="subcellular location">
    <subcellularLocation>
        <location evidence="3">Secreted</location>
    </subcellularLocation>
    <subcellularLocation>
        <location evidence="3">Bacterial flagellum</location>
    </subcellularLocation>
</comment>
<dbReference type="GO" id="GO:0005198">
    <property type="term" value="F:structural molecule activity"/>
    <property type="evidence" value="ECO:0007669"/>
    <property type="project" value="UniProtKB-UniRule"/>
</dbReference>